<dbReference type="AlphaFoldDB" id="A0AA90NJY5"/>
<feature type="site" description="Could be important to modulate the pK values of the two catalytic cysteine residues" evidence="6">
    <location>
        <position position="161"/>
    </location>
</feature>
<dbReference type="Proteomes" id="UP001178148">
    <property type="component" value="Unassembled WGS sequence"/>
</dbReference>
<proteinExistence type="inferred from homology"/>
<keyword evidence="2 6" id="KW-0963">Cytoplasm</keyword>
<evidence type="ECO:0000256" key="4">
    <source>
        <dbReference type="ARBA" id="ARBA00023154"/>
    </source>
</evidence>
<feature type="active site" description="Proton donor" evidence="6">
    <location>
        <position position="75"/>
    </location>
</feature>
<keyword evidence="5 6" id="KW-0413">Isomerase</keyword>
<feature type="binding site" evidence="6">
    <location>
        <position position="13"/>
    </location>
    <ligand>
        <name>substrate</name>
    </ligand>
</feature>
<dbReference type="SUPFAM" id="SSF54506">
    <property type="entry name" value="Diaminopimelate epimerase-like"/>
    <property type="match status" value="2"/>
</dbReference>
<dbReference type="NCBIfam" id="TIGR00652">
    <property type="entry name" value="DapF"/>
    <property type="match status" value="1"/>
</dbReference>
<feature type="active site" description="Proton acceptor" evidence="6">
    <location>
        <position position="219"/>
    </location>
</feature>
<dbReference type="InterPro" id="IPR001653">
    <property type="entry name" value="DAP_epimerase_DapF"/>
</dbReference>
<feature type="site" description="Important for dimerization" evidence="6">
    <location>
        <position position="270"/>
    </location>
</feature>
<dbReference type="FunFam" id="3.10.310.10:FF:000001">
    <property type="entry name" value="Diaminopimelate epimerase"/>
    <property type="match status" value="1"/>
</dbReference>
<dbReference type="GO" id="GO:0008837">
    <property type="term" value="F:diaminopimelate epimerase activity"/>
    <property type="evidence" value="ECO:0007669"/>
    <property type="project" value="UniProtKB-UniRule"/>
</dbReference>
<feature type="binding site" evidence="6">
    <location>
        <begin position="220"/>
        <end position="221"/>
    </location>
    <ligand>
        <name>substrate</name>
    </ligand>
</feature>
<dbReference type="GO" id="GO:0005829">
    <property type="term" value="C:cytosol"/>
    <property type="evidence" value="ECO:0007669"/>
    <property type="project" value="TreeGrafter"/>
</dbReference>
<evidence type="ECO:0000256" key="2">
    <source>
        <dbReference type="ARBA" id="ARBA00022490"/>
    </source>
</evidence>
<keyword evidence="9" id="KW-1185">Reference proteome</keyword>
<accession>A0AA90NJY5</accession>
<dbReference type="PANTHER" id="PTHR31689">
    <property type="entry name" value="DIAMINOPIMELATE EPIMERASE, CHLOROPLASTIC"/>
    <property type="match status" value="1"/>
</dbReference>
<comment type="subcellular location">
    <subcellularLocation>
        <location evidence="6">Cytoplasm</location>
    </subcellularLocation>
</comment>
<dbReference type="Gene3D" id="3.10.310.10">
    <property type="entry name" value="Diaminopimelate Epimerase, Chain A, domain 1"/>
    <property type="match status" value="2"/>
</dbReference>
<dbReference type="EMBL" id="JASXSV010000003">
    <property type="protein sequence ID" value="MDP0588279.1"/>
    <property type="molecule type" value="Genomic_DNA"/>
</dbReference>
<organism evidence="8 9">
    <name type="scientific">Candidatus Endonucleibacter bathymodioli</name>
    <dbReference type="NCBI Taxonomy" id="539814"/>
    <lineage>
        <taxon>Bacteria</taxon>
        <taxon>Pseudomonadati</taxon>
        <taxon>Pseudomonadota</taxon>
        <taxon>Gammaproteobacteria</taxon>
        <taxon>Oceanospirillales</taxon>
        <taxon>Endozoicomonadaceae</taxon>
        <taxon>Candidatus Endonucleibacter</taxon>
    </lineage>
</organism>
<protein>
    <recommendedName>
        <fullName evidence="6 7">Diaminopimelate epimerase</fullName>
        <shortName evidence="6">DAP epimerase</shortName>
        <ecNumber evidence="6 7">5.1.1.7</ecNumber>
    </recommendedName>
    <alternativeName>
        <fullName evidence="6">PLP-independent amino acid racemase</fullName>
    </alternativeName>
</protein>
<comment type="catalytic activity">
    <reaction evidence="6">
        <text>(2S,6S)-2,6-diaminopimelate = meso-2,6-diaminopimelate</text>
        <dbReference type="Rhea" id="RHEA:15393"/>
        <dbReference type="ChEBI" id="CHEBI:57609"/>
        <dbReference type="ChEBI" id="CHEBI:57791"/>
        <dbReference type="EC" id="5.1.1.7"/>
    </reaction>
</comment>
<feature type="binding site" evidence="6">
    <location>
        <position position="159"/>
    </location>
    <ligand>
        <name>substrate</name>
    </ligand>
</feature>
<dbReference type="EC" id="5.1.1.7" evidence="6 7"/>
<comment type="pathway">
    <text evidence="6">Amino-acid biosynthesis; L-lysine biosynthesis via DAP pathway; DL-2,6-diaminopimelate from LL-2,6-diaminopimelate: step 1/1.</text>
</comment>
<dbReference type="GO" id="GO:0009089">
    <property type="term" value="P:lysine biosynthetic process via diaminopimelate"/>
    <property type="evidence" value="ECO:0007669"/>
    <property type="project" value="UniProtKB-UniRule"/>
</dbReference>
<feature type="binding site" evidence="6">
    <location>
        <position position="46"/>
    </location>
    <ligand>
        <name>substrate</name>
    </ligand>
</feature>
<keyword evidence="3 6" id="KW-0028">Amino-acid biosynthesis</keyword>
<sequence length="276" mass="30206">MLLHFTKMYVLGNDFMVVDMVTQNINIPPEKICRLADRRLGVGFDQLLLVEPPTDPDMDFHYRIFNADGSEAEQCGNGACCFARFVRDKQLVGRDLIRVQTIAGNLELKIQNDDAITVNMGIPRLTPSDIPFNASKQAKLYPLWVNDETFEIAAVSMGNPHAVLIVDNIHEAPVGSLGPLIEKHPDFPKKCNVGFMKIISRNEISLRVYERGAGETMACGSGACAAVVSGVMQGFLDEHVKVNFSGGSLQVSWPGDGLSVAMTGEATLVYDGYILL</sequence>
<evidence type="ECO:0000313" key="8">
    <source>
        <dbReference type="EMBL" id="MDP0588279.1"/>
    </source>
</evidence>
<evidence type="ECO:0000256" key="5">
    <source>
        <dbReference type="ARBA" id="ARBA00023235"/>
    </source>
</evidence>
<feature type="binding site" evidence="6">
    <location>
        <begin position="76"/>
        <end position="77"/>
    </location>
    <ligand>
        <name>substrate</name>
    </ligand>
</feature>
<feature type="binding site" evidence="6">
    <location>
        <position position="192"/>
    </location>
    <ligand>
        <name>substrate</name>
    </ligand>
</feature>
<dbReference type="Pfam" id="PF01678">
    <property type="entry name" value="DAP_epimerase"/>
    <property type="match status" value="2"/>
</dbReference>
<evidence type="ECO:0000256" key="7">
    <source>
        <dbReference type="NCBIfam" id="TIGR00652"/>
    </source>
</evidence>
<feature type="binding site" evidence="6">
    <location>
        <begin position="210"/>
        <end position="211"/>
    </location>
    <ligand>
        <name>substrate</name>
    </ligand>
</feature>
<evidence type="ECO:0000256" key="1">
    <source>
        <dbReference type="ARBA" id="ARBA00010219"/>
    </source>
</evidence>
<dbReference type="PANTHER" id="PTHR31689:SF0">
    <property type="entry name" value="DIAMINOPIMELATE EPIMERASE"/>
    <property type="match status" value="1"/>
</dbReference>
<feature type="site" description="Could be important to modulate the pK values of the two catalytic cysteine residues" evidence="6">
    <location>
        <position position="210"/>
    </location>
</feature>
<comment type="similarity">
    <text evidence="1 6">Belongs to the diaminopimelate epimerase family.</text>
</comment>
<feature type="binding site" evidence="6">
    <location>
        <position position="66"/>
    </location>
    <ligand>
        <name>substrate</name>
    </ligand>
</feature>
<dbReference type="HAMAP" id="MF_00197">
    <property type="entry name" value="DAP_epimerase"/>
    <property type="match status" value="1"/>
</dbReference>
<evidence type="ECO:0000256" key="6">
    <source>
        <dbReference type="HAMAP-Rule" id="MF_00197"/>
    </source>
</evidence>
<keyword evidence="4 6" id="KW-0457">Lysine biosynthesis</keyword>
<reference evidence="8 9" key="1">
    <citation type="journal article" date="2023" name="bioRxiv">
        <title>An intranuclear bacterial parasite of deep-sea mussels expresses apoptosis inhibitors acquired from its host.</title>
        <authorList>
            <person name="Gonzalez Porras M.A."/>
            <person name="Assie A."/>
            <person name="Tietjen M."/>
            <person name="Violette M."/>
            <person name="Kleiner M."/>
            <person name="Gruber-Vodicka H."/>
            <person name="Dubilier N."/>
            <person name="Leisch N."/>
        </authorList>
    </citation>
    <scope>NUCLEOTIDE SEQUENCE [LARGE SCALE GENOMIC DNA]</scope>
    <source>
        <strain evidence="8">IAP13</strain>
    </source>
</reference>
<evidence type="ECO:0000313" key="9">
    <source>
        <dbReference type="Proteomes" id="UP001178148"/>
    </source>
</evidence>
<comment type="subunit">
    <text evidence="6">Homodimer.</text>
</comment>
<gene>
    <name evidence="6 8" type="primary">dapF</name>
    <name evidence="8" type="ORF">QS748_03395</name>
</gene>
<comment type="function">
    <text evidence="6">Catalyzes the stereoinversion of LL-2,6-diaminopimelate (L,L-DAP) to meso-diaminopimelate (meso-DAP), a precursor of L-lysine and an essential component of the bacterial peptidoglycan.</text>
</comment>
<evidence type="ECO:0000256" key="3">
    <source>
        <dbReference type="ARBA" id="ARBA00022605"/>
    </source>
</evidence>
<name>A0AA90NJY5_9GAMM</name>
<comment type="caution">
    <text evidence="8">The sequence shown here is derived from an EMBL/GenBank/DDBJ whole genome shotgun (WGS) entry which is preliminary data.</text>
</comment>